<organism evidence="1 2">
    <name type="scientific">Xenotaenia resolanae</name>
    <dbReference type="NCBI Taxonomy" id="208358"/>
    <lineage>
        <taxon>Eukaryota</taxon>
        <taxon>Metazoa</taxon>
        <taxon>Chordata</taxon>
        <taxon>Craniata</taxon>
        <taxon>Vertebrata</taxon>
        <taxon>Euteleostomi</taxon>
        <taxon>Actinopterygii</taxon>
        <taxon>Neopterygii</taxon>
        <taxon>Teleostei</taxon>
        <taxon>Neoteleostei</taxon>
        <taxon>Acanthomorphata</taxon>
        <taxon>Ovalentaria</taxon>
        <taxon>Atherinomorphae</taxon>
        <taxon>Cyprinodontiformes</taxon>
        <taxon>Goodeidae</taxon>
        <taxon>Xenotaenia</taxon>
    </lineage>
</organism>
<comment type="caution">
    <text evidence="1">The sequence shown here is derived from an EMBL/GenBank/DDBJ whole genome shotgun (WGS) entry which is preliminary data.</text>
</comment>
<sequence length="109" mass="11979">MQAISVSVSNKSRGLVFSIEEKPWCDWLTEITEKYTDFWFVHNSFIPAQGAFVALGRILCGPQLQFNNGTNLARGCTVAQLVAYSTGSRVRLPIGGLSAWSLHVLPVHA</sequence>
<evidence type="ECO:0000313" key="1">
    <source>
        <dbReference type="EMBL" id="MEQ2272444.1"/>
    </source>
</evidence>
<evidence type="ECO:0000313" key="2">
    <source>
        <dbReference type="Proteomes" id="UP001444071"/>
    </source>
</evidence>
<reference evidence="1 2" key="1">
    <citation type="submission" date="2021-06" db="EMBL/GenBank/DDBJ databases">
        <authorList>
            <person name="Palmer J.M."/>
        </authorList>
    </citation>
    <scope>NUCLEOTIDE SEQUENCE [LARGE SCALE GENOMIC DNA]</scope>
    <source>
        <strain evidence="1 2">XR_2019</strain>
        <tissue evidence="1">Muscle</tissue>
    </source>
</reference>
<dbReference type="EMBL" id="JAHRIM010070075">
    <property type="protein sequence ID" value="MEQ2272444.1"/>
    <property type="molecule type" value="Genomic_DNA"/>
</dbReference>
<dbReference type="Proteomes" id="UP001444071">
    <property type="component" value="Unassembled WGS sequence"/>
</dbReference>
<accession>A0ABV0WTT0</accession>
<protein>
    <submittedName>
        <fullName evidence="1">Uncharacterized protein</fullName>
    </submittedName>
</protein>
<name>A0ABV0WTT0_9TELE</name>
<gene>
    <name evidence="1" type="ORF">XENORESO_003135</name>
</gene>
<proteinExistence type="predicted"/>
<keyword evidence="2" id="KW-1185">Reference proteome</keyword>